<evidence type="ECO:0000259" key="1">
    <source>
        <dbReference type="Pfam" id="PF01548"/>
    </source>
</evidence>
<dbReference type="InterPro" id="IPR002525">
    <property type="entry name" value="Transp_IS110-like_N"/>
</dbReference>
<proteinExistence type="predicted"/>
<accession>A0ABY4WLW9</accession>
<dbReference type="NCBIfam" id="NF033542">
    <property type="entry name" value="transpos_IS110"/>
    <property type="match status" value="1"/>
</dbReference>
<evidence type="ECO:0000313" key="3">
    <source>
        <dbReference type="EMBL" id="USG68151.1"/>
    </source>
</evidence>
<feature type="domain" description="Transposase IS116/IS110/IS902 C-terminal" evidence="2">
    <location>
        <begin position="318"/>
        <end position="397"/>
    </location>
</feature>
<dbReference type="PANTHER" id="PTHR33055:SF13">
    <property type="entry name" value="TRANSPOSASE"/>
    <property type="match status" value="1"/>
</dbReference>
<feature type="domain" description="Transposase IS110-like N-terminal" evidence="1">
    <location>
        <begin position="29"/>
        <end position="204"/>
    </location>
</feature>
<dbReference type="Proteomes" id="UP001056500">
    <property type="component" value="Chromosome"/>
</dbReference>
<evidence type="ECO:0000259" key="2">
    <source>
        <dbReference type="Pfam" id="PF02371"/>
    </source>
</evidence>
<evidence type="ECO:0000313" key="4">
    <source>
        <dbReference type="Proteomes" id="UP001056500"/>
    </source>
</evidence>
<dbReference type="RefSeq" id="WP_251875552.1">
    <property type="nucleotide sequence ID" value="NZ_CP098755.1"/>
</dbReference>
<organism evidence="3 4">
    <name type="scientific">Brevibacillus ruminantium</name>
    <dbReference type="NCBI Taxonomy" id="2950604"/>
    <lineage>
        <taxon>Bacteria</taxon>
        <taxon>Bacillati</taxon>
        <taxon>Bacillota</taxon>
        <taxon>Bacilli</taxon>
        <taxon>Bacillales</taxon>
        <taxon>Paenibacillaceae</taxon>
        <taxon>Brevibacillus</taxon>
    </lineage>
</organism>
<dbReference type="Pfam" id="PF02371">
    <property type="entry name" value="Transposase_20"/>
    <property type="match status" value="1"/>
</dbReference>
<dbReference type="Pfam" id="PF01548">
    <property type="entry name" value="DEDD_Tnp_IS110"/>
    <property type="match status" value="1"/>
</dbReference>
<dbReference type="PANTHER" id="PTHR33055">
    <property type="entry name" value="TRANSPOSASE FOR INSERTION SEQUENCE ELEMENT IS1111A"/>
    <property type="match status" value="1"/>
</dbReference>
<dbReference type="InterPro" id="IPR003346">
    <property type="entry name" value="Transposase_20"/>
</dbReference>
<protein>
    <submittedName>
        <fullName evidence="3">IS110 family transposase</fullName>
    </submittedName>
</protein>
<dbReference type="EMBL" id="CP098755">
    <property type="protein sequence ID" value="USG68151.1"/>
    <property type="molecule type" value="Genomic_DNA"/>
</dbReference>
<gene>
    <name evidence="3" type="ORF">NDK47_13070</name>
</gene>
<reference evidence="3" key="1">
    <citation type="submission" date="2022-06" db="EMBL/GenBank/DDBJ databases">
        <title>Genome sequencing of Brevibacillus sp. BB3-R1.</title>
        <authorList>
            <person name="Heo J."/>
            <person name="Lee D."/>
            <person name="Won M."/>
            <person name="Han B.-H."/>
            <person name="Hong S.-B."/>
            <person name="Kwon S.-W."/>
        </authorList>
    </citation>
    <scope>NUCLEOTIDE SEQUENCE</scope>
    <source>
        <strain evidence="3">BB3-R1</strain>
    </source>
</reference>
<name>A0ABY4WLW9_9BACL</name>
<dbReference type="InterPro" id="IPR047650">
    <property type="entry name" value="Transpos_IS110"/>
</dbReference>
<sequence>MTVTELMTFSVSQTNGQRESERLFYPIYVGVDIGADFHVATCISPEQFRDGKWKRAKTMKFDADSLGISNFLNALQVVQEQLGLKPTDFFVLMEPTGGHYSFLLQQILINAGYSLHMVENASVKKFREETLGIQEKSDAIDARTMAYMGWHKSLHPDMKSVRLASPASLSQSIFRTLIRDRWLLTTTLTRRKNQVQQLFRITHPDLKRAFKKLSNPSVLRLVLKYPTALDMKDLSEDEIREAIVKSGAKTVAKKAATELVKILPNTVALPLVHVVDRQNWLIQEALRLQESLERIDENIHELLHGNVEKGTTPHPYTQLLYSLPVMSDGWACTLIAIIGDIQRFSTYKEFKKYLGVSAENKQSGTSVKGTHQTFSGVRDTRRILFQMALILIAQRAGPNVFAVYYERLVERQMPKRKAIGHMCGKVAKIIYSVLKTGVPYDPKRHAAACGIPWNAQYKEKPLDIDVEPFEAEAKMLAGISNESDDIEIDEE</sequence>
<keyword evidence="4" id="KW-1185">Reference proteome</keyword>